<evidence type="ECO:0000313" key="1">
    <source>
        <dbReference type="EMBL" id="KAL2066286.1"/>
    </source>
</evidence>
<dbReference type="Proteomes" id="UP001595075">
    <property type="component" value="Unassembled WGS sequence"/>
</dbReference>
<comment type="caution">
    <text evidence="1">The sequence shown here is derived from an EMBL/GenBank/DDBJ whole genome shotgun (WGS) entry which is preliminary data.</text>
</comment>
<accession>A0ABR4CAK6</accession>
<reference evidence="1 2" key="1">
    <citation type="journal article" date="2024" name="Commun. Biol.">
        <title>Comparative genomic analysis of thermophilic fungi reveals convergent evolutionary adaptations and gene losses.</title>
        <authorList>
            <person name="Steindorff A.S."/>
            <person name="Aguilar-Pontes M.V."/>
            <person name="Robinson A.J."/>
            <person name="Andreopoulos B."/>
            <person name="LaButti K."/>
            <person name="Kuo A."/>
            <person name="Mondo S."/>
            <person name="Riley R."/>
            <person name="Otillar R."/>
            <person name="Haridas S."/>
            <person name="Lipzen A."/>
            <person name="Grimwood J."/>
            <person name="Schmutz J."/>
            <person name="Clum A."/>
            <person name="Reid I.D."/>
            <person name="Moisan M.C."/>
            <person name="Butler G."/>
            <person name="Nguyen T.T.M."/>
            <person name="Dewar K."/>
            <person name="Conant G."/>
            <person name="Drula E."/>
            <person name="Henrissat B."/>
            <person name="Hansel C."/>
            <person name="Singer S."/>
            <person name="Hutchinson M.I."/>
            <person name="de Vries R.P."/>
            <person name="Natvig D.O."/>
            <person name="Powell A.J."/>
            <person name="Tsang A."/>
            <person name="Grigoriev I.V."/>
        </authorList>
    </citation>
    <scope>NUCLEOTIDE SEQUENCE [LARGE SCALE GENOMIC DNA]</scope>
    <source>
        <strain evidence="1 2">CBS 494.80</strain>
    </source>
</reference>
<protein>
    <submittedName>
        <fullName evidence="1">Uncharacterized protein</fullName>
    </submittedName>
</protein>
<dbReference type="EMBL" id="JAZHXI010000011">
    <property type="protein sequence ID" value="KAL2066286.1"/>
    <property type="molecule type" value="Genomic_DNA"/>
</dbReference>
<proteinExistence type="predicted"/>
<keyword evidence="2" id="KW-1185">Reference proteome</keyword>
<organism evidence="1 2">
    <name type="scientific">Oculimacula yallundae</name>
    <dbReference type="NCBI Taxonomy" id="86028"/>
    <lineage>
        <taxon>Eukaryota</taxon>
        <taxon>Fungi</taxon>
        <taxon>Dikarya</taxon>
        <taxon>Ascomycota</taxon>
        <taxon>Pezizomycotina</taxon>
        <taxon>Leotiomycetes</taxon>
        <taxon>Helotiales</taxon>
        <taxon>Ploettnerulaceae</taxon>
        <taxon>Oculimacula</taxon>
    </lineage>
</organism>
<sequence>MSASRERLLEIWHPTDGFRRLVEEAATVYREHTISAQDKPVTKLESTRQCEDVQKELGKTYHEMIQKTSATAKVFDPHRSELHWVPETFVLTGGSFRIPADTSAIAIPLVKDGSPKIEHCDAYGVSSVIAWNIGSIVYMDGKSSLRSDGCGNASCILFVFKMKA</sequence>
<evidence type="ECO:0000313" key="2">
    <source>
        <dbReference type="Proteomes" id="UP001595075"/>
    </source>
</evidence>
<gene>
    <name evidence="1" type="ORF">VTL71DRAFT_2357</name>
</gene>
<name>A0ABR4CAK6_9HELO</name>